<name>A0A173TGW0_9FIRM</name>
<evidence type="ECO:0000313" key="4">
    <source>
        <dbReference type="Proteomes" id="UP000095384"/>
    </source>
</evidence>
<dbReference type="EMBL" id="CYYW01000020">
    <property type="protein sequence ID" value="CUO50808.1"/>
    <property type="molecule type" value="Genomic_DNA"/>
</dbReference>
<dbReference type="AlphaFoldDB" id="A0A173TGW0"/>
<gene>
    <name evidence="2" type="ORF">ERS852417_02463</name>
    <name evidence="3" type="ORF">ERS852497_01819</name>
    <name evidence="1" type="ORF">ERS852580_01618</name>
</gene>
<evidence type="ECO:0000313" key="5">
    <source>
        <dbReference type="Proteomes" id="UP000095602"/>
    </source>
</evidence>
<proteinExistence type="predicted"/>
<dbReference type="EMBL" id="CYXM01000006">
    <property type="protein sequence ID" value="CUN02073.1"/>
    <property type="molecule type" value="Genomic_DNA"/>
</dbReference>
<evidence type="ECO:0000313" key="3">
    <source>
        <dbReference type="EMBL" id="CUP08297.1"/>
    </source>
</evidence>
<evidence type="ECO:0000313" key="2">
    <source>
        <dbReference type="EMBL" id="CUO50808.1"/>
    </source>
</evidence>
<dbReference type="EMBL" id="CZAJ01000016">
    <property type="protein sequence ID" value="CUP08297.1"/>
    <property type="molecule type" value="Genomic_DNA"/>
</dbReference>
<protein>
    <submittedName>
        <fullName evidence="1">Uncharacterized protein</fullName>
    </submittedName>
</protein>
<evidence type="ECO:0000313" key="6">
    <source>
        <dbReference type="Proteomes" id="UP000095673"/>
    </source>
</evidence>
<dbReference type="Proteomes" id="UP000095384">
    <property type="component" value="Unassembled WGS sequence"/>
</dbReference>
<sequence>MSDVNIIREINYKYYFYKRYIILVKLIRIITIYNWKI</sequence>
<evidence type="ECO:0000313" key="1">
    <source>
        <dbReference type="EMBL" id="CUN02073.1"/>
    </source>
</evidence>
<reference evidence="4 5" key="1">
    <citation type="submission" date="2015-09" db="EMBL/GenBank/DDBJ databases">
        <authorList>
            <consortium name="Pathogen Informatics"/>
        </authorList>
    </citation>
    <scope>NUCLEOTIDE SEQUENCE [LARGE SCALE GENOMIC DNA]</scope>
    <source>
        <strain evidence="2 4">2789STDY5608860</strain>
        <strain evidence="3 5">2789STDY5834884</strain>
        <strain evidence="1 6">2789STDY5834968</strain>
    </source>
</reference>
<organism evidence="1 6">
    <name type="scientific">Agathobacter rectalis</name>
    <dbReference type="NCBI Taxonomy" id="39491"/>
    <lineage>
        <taxon>Bacteria</taxon>
        <taxon>Bacillati</taxon>
        <taxon>Bacillota</taxon>
        <taxon>Clostridia</taxon>
        <taxon>Lachnospirales</taxon>
        <taxon>Lachnospiraceae</taxon>
        <taxon>Agathobacter</taxon>
    </lineage>
</organism>
<dbReference type="Proteomes" id="UP000095602">
    <property type="component" value="Unassembled WGS sequence"/>
</dbReference>
<dbReference type="Proteomes" id="UP000095673">
    <property type="component" value="Unassembled WGS sequence"/>
</dbReference>
<accession>A0A173TGW0</accession>